<dbReference type="CDD" id="cd22679">
    <property type="entry name" value="FHA_SLMAP"/>
    <property type="match status" value="1"/>
</dbReference>
<dbReference type="PANTHER" id="PTHR15715">
    <property type="entry name" value="CENTROSOMAL PROTEIN OF 170 KDA"/>
    <property type="match status" value="1"/>
</dbReference>
<keyword evidence="5" id="KW-0963">Cytoplasm</keyword>
<dbReference type="OrthoDB" id="687730at2759"/>
<feature type="region of interest" description="Disordered" evidence="20">
    <location>
        <begin position="608"/>
        <end position="632"/>
    </location>
</feature>
<dbReference type="SMART" id="SM00240">
    <property type="entry name" value="FHA"/>
    <property type="match status" value="1"/>
</dbReference>
<evidence type="ECO:0000256" key="2">
    <source>
        <dbReference type="ARBA" id="ARBA00004304"/>
    </source>
</evidence>
<dbReference type="FunFam" id="2.60.200.20:FF:000003">
    <property type="entry name" value="sarcolemmal membrane-associated protein isoform X2"/>
    <property type="match status" value="1"/>
</dbReference>
<dbReference type="Gene3D" id="2.60.200.20">
    <property type="match status" value="1"/>
</dbReference>
<dbReference type="GO" id="GO:0005813">
    <property type="term" value="C:centrosome"/>
    <property type="evidence" value="ECO:0007669"/>
    <property type="project" value="UniProtKB-SubCell"/>
</dbReference>
<feature type="coiled-coil region" evidence="19">
    <location>
        <begin position="704"/>
        <end position="738"/>
    </location>
</feature>
<comment type="similarity">
    <text evidence="16">Belongs to the SLMAP family.</text>
</comment>
<keyword evidence="8" id="KW-0256">Endoplasmic reticulum</keyword>
<dbReference type="PROSITE" id="PS50006">
    <property type="entry name" value="FHA_DOMAIN"/>
    <property type="match status" value="1"/>
</dbReference>
<evidence type="ECO:0000256" key="3">
    <source>
        <dbReference type="ARBA" id="ARBA00004389"/>
    </source>
</evidence>
<dbReference type="GO" id="GO:0031966">
    <property type="term" value="C:mitochondrial membrane"/>
    <property type="evidence" value="ECO:0007669"/>
    <property type="project" value="UniProtKB-SubCell"/>
</dbReference>
<comment type="subunit">
    <text evidence="17">Homodimer. Interacts with myosin. Interacts with SIKE1 and both associate with the STRIPAK core complex composed of PP2A catalytic and scaffolding subunits, the striatins (PP2A regulatory subunits), the striatin-associated proteins MOB4, STRIP1 and STRIP2, PDCD10 and members of the STE20 kinases, such as STK24 and STK26. Interacts (via FHA domain) with STK3 (when phosphorylated); the interaction associates STK3 with the STRIPAK complex.</text>
</comment>
<evidence type="ECO:0000313" key="23">
    <source>
        <dbReference type="Proteomes" id="UP000829291"/>
    </source>
</evidence>
<keyword evidence="12 21" id="KW-0472">Membrane</keyword>
<keyword evidence="11" id="KW-0496">Mitochondrion</keyword>
<evidence type="ECO:0000256" key="8">
    <source>
        <dbReference type="ARBA" id="ARBA00022824"/>
    </source>
</evidence>
<evidence type="ECO:0000256" key="1">
    <source>
        <dbReference type="ARBA" id="ARBA00004300"/>
    </source>
</evidence>
<dbReference type="InParanoid" id="A0A6J0B2C5"/>
<keyword evidence="10 19" id="KW-0175">Coiled coil</keyword>
<keyword evidence="9 21" id="KW-1133">Transmembrane helix</keyword>
<gene>
    <name evidence="24" type="primary">LOC107216495</name>
</gene>
<dbReference type="KEGG" id="nlo:107216495"/>
<keyword evidence="4" id="KW-1003">Cell membrane</keyword>
<dbReference type="GO" id="GO:0042383">
    <property type="term" value="C:sarcolemma"/>
    <property type="evidence" value="ECO:0007669"/>
    <property type="project" value="UniProtKB-SubCell"/>
</dbReference>
<feature type="domain" description="FHA" evidence="22">
    <location>
        <begin position="59"/>
        <end position="114"/>
    </location>
</feature>
<keyword evidence="13" id="KW-0206">Cytoskeleton</keyword>
<dbReference type="InterPro" id="IPR000253">
    <property type="entry name" value="FHA_dom"/>
</dbReference>
<feature type="region of interest" description="Disordered" evidence="20">
    <location>
        <begin position="563"/>
        <end position="595"/>
    </location>
</feature>
<dbReference type="CTD" id="7871"/>
<dbReference type="PANTHER" id="PTHR15715:SF37">
    <property type="entry name" value="LD47843P"/>
    <property type="match status" value="1"/>
</dbReference>
<sequence>MVIASGGWIQNATYSPTPNNSNLNTSNTPNNKMAAKAVLICRANSHPFHERTVSLEQPVKIGRSVARARATPNNAIFDCKVLSRNHALLWYEAGKFYMQDTKSSNGTFINSQRLSIGGEESGPREVCSGDIVQFGVDVMENTRKVTHGCIVATLKLYLPDGKEAKASVSTSVASPTSSVSLEDLYKLNQFLQEANRREEVLNGKLHHLQRLVETTRQAADQSWKALIDEDRLLSRVETVESQLVAYSKNFTEDKIRNELVKLQEDKAQYQTAAKEALQKILQEKLEVTQKFANLERQLNNTEDECQSLHEVSKTTQAELQELAAKYTEAQTKISEFSNKLVESEDKMKDLVAQAEQEKKGLLKRIKDQARVEKILQSKLRDFRYDSTTIHEKVTALRKHLKTLQDMNLDLLTDEAQLAVNNILYKTKLMSIEDFDYNEESNSYANKIEHDNQINSNSCNKSNIDVSLSEIDKIVGCILDPPSRRTLVNGNANLDNLDTSVESDNNSEVSEDACTTTSDDGSEKSVVEVKRTSEENSTPTKAAGQPARLLEVRFACEENGEPLEVHYDPVEQTGEESEVSSLTSDSKDIKNSAESEFEDIDKSFEVCDKEKKRENSEERDEDEEECGEGEHLDGDYIKTLKPISKNESAQQSLQSKEYTLQTLIGSLDSLKDEDNYEAQQLANKELDDLREWLIHESNETVISKLKELYYRAKNETQRIQEINEELVILKEKCNACTEENTELVKGYEALKAQCGDLLNVTYTVPIQYVAPIAIAFLWMLFEKIF</sequence>
<evidence type="ECO:0000259" key="22">
    <source>
        <dbReference type="PROSITE" id="PS50006"/>
    </source>
</evidence>
<dbReference type="GO" id="GO:0005789">
    <property type="term" value="C:endoplasmic reticulum membrane"/>
    <property type="evidence" value="ECO:0007669"/>
    <property type="project" value="UniProtKB-SubCell"/>
</dbReference>
<accession>A0A6J0B2C5</accession>
<comment type="function">
    <text evidence="14">Associates with the striatin-interacting phosphatase and kinase (STRIPAK) core complex, forming the extended (SIKE1:SLMAP)STRIPAK complex. The (SIKE1:SLMAP)STRIPAK complex dephosphorylates STK3 leading to the inhibition of Hippo signaling and the control of cell growth. May play a role during myoblast fusion.</text>
</comment>
<feature type="region of interest" description="Disordered" evidence="20">
    <location>
        <begin position="497"/>
        <end position="545"/>
    </location>
</feature>
<name>A0A6J0B2C5_NEOLC</name>
<evidence type="ECO:0000256" key="11">
    <source>
        <dbReference type="ARBA" id="ARBA00023128"/>
    </source>
</evidence>
<comment type="subcellular location">
    <subcellularLocation>
        <location evidence="15">Cell membrane</location>
        <location evidence="15">Sarcolemma</location>
        <topology evidence="15">Single-pass type IV membrane protein</topology>
    </subcellularLocation>
    <subcellularLocation>
        <location evidence="1">Cytoplasm</location>
        <location evidence="1">Cytoskeleton</location>
        <location evidence="1">Microtubule organizing center</location>
        <location evidence="1">Centrosome</location>
    </subcellularLocation>
    <subcellularLocation>
        <location evidence="3">Endoplasmic reticulum membrane</location>
        <topology evidence="3">Single-pass membrane protein</topology>
    </subcellularLocation>
    <subcellularLocation>
        <location evidence="2">Mitochondrion membrane</location>
        <topology evidence="2">Single-pass membrane protein</topology>
    </subcellularLocation>
</comment>
<evidence type="ECO:0000256" key="16">
    <source>
        <dbReference type="ARBA" id="ARBA00061687"/>
    </source>
</evidence>
<dbReference type="AlphaFoldDB" id="A0A6J0B2C5"/>
<evidence type="ECO:0000256" key="5">
    <source>
        <dbReference type="ARBA" id="ARBA00022490"/>
    </source>
</evidence>
<keyword evidence="6" id="KW-0597">Phosphoprotein</keyword>
<evidence type="ECO:0000256" key="13">
    <source>
        <dbReference type="ARBA" id="ARBA00023212"/>
    </source>
</evidence>
<feature type="compositionally biased region" description="Basic and acidic residues" evidence="20">
    <location>
        <begin position="520"/>
        <end position="533"/>
    </location>
</feature>
<evidence type="ECO:0000313" key="24">
    <source>
        <dbReference type="RefSeq" id="XP_015509184.1"/>
    </source>
</evidence>
<keyword evidence="23" id="KW-1185">Reference proteome</keyword>
<evidence type="ECO:0000256" key="17">
    <source>
        <dbReference type="ARBA" id="ARBA00066015"/>
    </source>
</evidence>
<organism evidence="24">
    <name type="scientific">Neodiprion lecontei</name>
    <name type="common">Redheaded pine sawfly</name>
    <dbReference type="NCBI Taxonomy" id="441921"/>
    <lineage>
        <taxon>Eukaryota</taxon>
        <taxon>Metazoa</taxon>
        <taxon>Ecdysozoa</taxon>
        <taxon>Arthropoda</taxon>
        <taxon>Hexapoda</taxon>
        <taxon>Insecta</taxon>
        <taxon>Pterygota</taxon>
        <taxon>Neoptera</taxon>
        <taxon>Endopterygota</taxon>
        <taxon>Hymenoptera</taxon>
        <taxon>Tenthredinoidea</taxon>
        <taxon>Diprionidae</taxon>
        <taxon>Diprioninae</taxon>
        <taxon>Neodiprion</taxon>
    </lineage>
</organism>
<evidence type="ECO:0000256" key="10">
    <source>
        <dbReference type="ARBA" id="ARBA00023054"/>
    </source>
</evidence>
<feature type="transmembrane region" description="Helical" evidence="21">
    <location>
        <begin position="761"/>
        <end position="780"/>
    </location>
</feature>
<proteinExistence type="inferred from homology"/>
<evidence type="ECO:0000256" key="20">
    <source>
        <dbReference type="SAM" id="MobiDB-lite"/>
    </source>
</evidence>
<feature type="coiled-coil region" evidence="19">
    <location>
        <begin position="252"/>
        <end position="371"/>
    </location>
</feature>
<protein>
    <recommendedName>
        <fullName evidence="18">Sarcolemmal membrane-associated protein</fullName>
    </recommendedName>
</protein>
<dbReference type="Pfam" id="PF00498">
    <property type="entry name" value="FHA"/>
    <property type="match status" value="1"/>
</dbReference>
<dbReference type="SUPFAM" id="SSF49879">
    <property type="entry name" value="SMAD/FHA domain"/>
    <property type="match status" value="1"/>
</dbReference>
<evidence type="ECO:0000256" key="7">
    <source>
        <dbReference type="ARBA" id="ARBA00022692"/>
    </source>
</evidence>
<evidence type="ECO:0000256" key="15">
    <source>
        <dbReference type="ARBA" id="ARBA00060409"/>
    </source>
</evidence>
<reference evidence="24" key="1">
    <citation type="submission" date="2025-08" db="UniProtKB">
        <authorList>
            <consortium name="RefSeq"/>
        </authorList>
    </citation>
    <scope>IDENTIFICATION</scope>
    <source>
        <tissue evidence="24">Thorax and Abdomen</tissue>
    </source>
</reference>
<dbReference type="GeneID" id="107216495"/>
<keyword evidence="7 21" id="KW-0812">Transmembrane</keyword>
<evidence type="ECO:0000256" key="18">
    <source>
        <dbReference type="ARBA" id="ARBA00074026"/>
    </source>
</evidence>
<evidence type="ECO:0000256" key="21">
    <source>
        <dbReference type="SAM" id="Phobius"/>
    </source>
</evidence>
<feature type="compositionally biased region" description="Acidic residues" evidence="20">
    <location>
        <begin position="616"/>
        <end position="626"/>
    </location>
</feature>
<dbReference type="CDD" id="cd21911">
    <property type="entry name" value="CC1_SLMAP"/>
    <property type="match status" value="1"/>
</dbReference>
<evidence type="ECO:0000256" key="19">
    <source>
        <dbReference type="SAM" id="Coils"/>
    </source>
</evidence>
<evidence type="ECO:0000256" key="6">
    <source>
        <dbReference type="ARBA" id="ARBA00022553"/>
    </source>
</evidence>
<dbReference type="RefSeq" id="XP_015509184.1">
    <property type="nucleotide sequence ID" value="XM_015653698.2"/>
</dbReference>
<evidence type="ECO:0000256" key="9">
    <source>
        <dbReference type="ARBA" id="ARBA00022989"/>
    </source>
</evidence>
<dbReference type="Proteomes" id="UP000829291">
    <property type="component" value="Chromosome 4"/>
</dbReference>
<evidence type="ECO:0000256" key="12">
    <source>
        <dbReference type="ARBA" id="ARBA00023136"/>
    </source>
</evidence>
<evidence type="ECO:0000256" key="14">
    <source>
        <dbReference type="ARBA" id="ARBA00057671"/>
    </source>
</evidence>
<evidence type="ECO:0000256" key="4">
    <source>
        <dbReference type="ARBA" id="ARBA00022475"/>
    </source>
</evidence>
<dbReference type="InterPro" id="IPR008984">
    <property type="entry name" value="SMAD_FHA_dom_sf"/>
</dbReference>
<dbReference type="InterPro" id="IPR051176">
    <property type="entry name" value="Cent_Immune-Sig_Mod"/>
</dbReference>